<keyword evidence="1 3" id="KW-0853">WD repeat</keyword>
<dbReference type="InterPro" id="IPR020472">
    <property type="entry name" value="WD40_PAC1"/>
</dbReference>
<keyword evidence="4" id="KW-0175">Coiled coil</keyword>
<dbReference type="PANTHER" id="PTHR19879:SF9">
    <property type="entry name" value="TRANSCRIPTION INITIATION FACTOR TFIID SUBUNIT 5"/>
    <property type="match status" value="1"/>
</dbReference>
<reference evidence="5 6" key="1">
    <citation type="journal article" date="2013" name="Curr. Biol.">
        <title>The Genome of the Foraminiferan Reticulomyxa filosa.</title>
        <authorList>
            <person name="Glockner G."/>
            <person name="Hulsmann N."/>
            <person name="Schleicher M."/>
            <person name="Noegel A.A."/>
            <person name="Eichinger L."/>
            <person name="Gallinger C."/>
            <person name="Pawlowski J."/>
            <person name="Sierra R."/>
            <person name="Euteneuer U."/>
            <person name="Pillet L."/>
            <person name="Moustafa A."/>
            <person name="Platzer M."/>
            <person name="Groth M."/>
            <person name="Szafranski K."/>
            <person name="Schliwa M."/>
        </authorList>
    </citation>
    <scope>NUCLEOTIDE SEQUENCE [LARGE SCALE GENOMIC DNA]</scope>
</reference>
<accession>X6NIZ5</accession>
<keyword evidence="2" id="KW-0677">Repeat</keyword>
<dbReference type="Pfam" id="PF00400">
    <property type="entry name" value="WD40"/>
    <property type="match status" value="6"/>
</dbReference>
<evidence type="ECO:0000256" key="1">
    <source>
        <dbReference type="ARBA" id="ARBA00022574"/>
    </source>
</evidence>
<dbReference type="SUPFAM" id="SSF50965">
    <property type="entry name" value="Galactose oxidase, central domain"/>
    <property type="match status" value="1"/>
</dbReference>
<feature type="repeat" description="WD" evidence="3">
    <location>
        <begin position="545"/>
        <end position="586"/>
    </location>
</feature>
<dbReference type="Gene3D" id="2.120.10.80">
    <property type="entry name" value="Kelch-type beta propeller"/>
    <property type="match status" value="1"/>
</dbReference>
<dbReference type="Pfam" id="PF01344">
    <property type="entry name" value="Kelch_1"/>
    <property type="match status" value="1"/>
</dbReference>
<dbReference type="InterPro" id="IPR036322">
    <property type="entry name" value="WD40_repeat_dom_sf"/>
</dbReference>
<organism evidence="5 6">
    <name type="scientific">Reticulomyxa filosa</name>
    <dbReference type="NCBI Taxonomy" id="46433"/>
    <lineage>
        <taxon>Eukaryota</taxon>
        <taxon>Sar</taxon>
        <taxon>Rhizaria</taxon>
        <taxon>Retaria</taxon>
        <taxon>Foraminifera</taxon>
        <taxon>Monothalamids</taxon>
        <taxon>Reticulomyxidae</taxon>
        <taxon>Reticulomyxa</taxon>
    </lineage>
</organism>
<dbReference type="PROSITE" id="PS00678">
    <property type="entry name" value="WD_REPEATS_1"/>
    <property type="match status" value="2"/>
</dbReference>
<dbReference type="CDD" id="cd00200">
    <property type="entry name" value="WD40"/>
    <property type="match status" value="1"/>
</dbReference>
<feature type="repeat" description="WD" evidence="3">
    <location>
        <begin position="503"/>
        <end position="544"/>
    </location>
</feature>
<evidence type="ECO:0000256" key="2">
    <source>
        <dbReference type="ARBA" id="ARBA00022737"/>
    </source>
</evidence>
<feature type="repeat" description="WD" evidence="3">
    <location>
        <begin position="461"/>
        <end position="502"/>
    </location>
</feature>
<dbReference type="AlphaFoldDB" id="X6NIZ5"/>
<dbReference type="Proteomes" id="UP000023152">
    <property type="component" value="Unassembled WGS sequence"/>
</dbReference>
<dbReference type="InterPro" id="IPR015943">
    <property type="entry name" value="WD40/YVTN_repeat-like_dom_sf"/>
</dbReference>
<dbReference type="SUPFAM" id="SSF50978">
    <property type="entry name" value="WD40 repeat-like"/>
    <property type="match status" value="1"/>
</dbReference>
<dbReference type="SMART" id="SM00320">
    <property type="entry name" value="WD40"/>
    <property type="match status" value="7"/>
</dbReference>
<evidence type="ECO:0000256" key="4">
    <source>
        <dbReference type="SAM" id="Coils"/>
    </source>
</evidence>
<dbReference type="PANTHER" id="PTHR19879">
    <property type="entry name" value="TRANSCRIPTION INITIATION FACTOR TFIID"/>
    <property type="match status" value="1"/>
</dbReference>
<keyword evidence="6" id="KW-1185">Reference proteome</keyword>
<dbReference type="Gene3D" id="2.130.10.10">
    <property type="entry name" value="YVTN repeat-like/Quinoprotein amine dehydrogenase"/>
    <property type="match status" value="3"/>
</dbReference>
<dbReference type="InterPro" id="IPR006652">
    <property type="entry name" value="Kelch_1"/>
</dbReference>
<evidence type="ECO:0000313" key="6">
    <source>
        <dbReference type="Proteomes" id="UP000023152"/>
    </source>
</evidence>
<feature type="repeat" description="WD" evidence="3">
    <location>
        <begin position="629"/>
        <end position="670"/>
    </location>
</feature>
<dbReference type="InterPro" id="IPR011043">
    <property type="entry name" value="Gal_Oxase/kelch_b-propeller"/>
</dbReference>
<sequence>MNTNGQIEEATSTHFESLNHLPVSLTQGQCVIHQHEILICGGYCERRCFSYHTLKGEYKLICSYPENVSLHGHCVVKRVNDKNPNDISVLFLCGSKFFKRHTLIMRYVSVWDNDGANIELDSQRDYNKWVPLTNSEGKPIVIGRPDDDYVGVRALVGGSENHLLFITYPSKNIDVFDLNICQFIKHDTLPFYYAFGGHCFVAKRRNDKKMCEMVVFSKHTGISITYDEVNNSFTAHSIQVCTTLRPLNQYAYIYVNDFILIFGGDDRPVIRASNSVYRYSMTKDKWMKFEQTLPIQLTGCAGVLSEDDLFIHIIGGSDGKGLTSTHLKTEVKTWMKEEETEIEKQWNVEETEKIEIEEIKHELEKIKDELDIRKLKKDIETIIEHWMKPLSIQLGWVDDFNIMICRYILRKYFKPLHVVQRYSCSVKSLQFSSNCTKLVLALSDETIRILDAKQETEIQILKGHSDFVYDAKFSLTGNMVVSGSKDATIRLWDVKSGSEIRILKGHTKGVTKVNFSPDEKIIVSSSQDQTIRIWSVQSGKETNILKGHSSVINDVQFSPDGHQLLSASNDETIINWNVSTGEIVKKLKGNLGSVYKVKFSPDGLLFASCSLNKTVQIWNVMTGTLLQKLVGHFAPATDVHFSSDGKIVISCSMDNTIRLWDVKLGVEIQKLEGHSGYMTGLDISADGNRIVSASNDGVSKYNYNYNKAIAKDDYNFVLGSKKNYITHTFSQFICLFLKLFQSIFE</sequence>
<feature type="repeat" description="WD" evidence="3">
    <location>
        <begin position="587"/>
        <end position="628"/>
    </location>
</feature>
<name>X6NIZ5_RETFI</name>
<gene>
    <name evidence="5" type="ORF">RFI_11815</name>
</gene>
<dbReference type="EMBL" id="ASPP01008627">
    <property type="protein sequence ID" value="ETO25322.1"/>
    <property type="molecule type" value="Genomic_DNA"/>
</dbReference>
<evidence type="ECO:0000256" key="3">
    <source>
        <dbReference type="PROSITE-ProRule" id="PRU00221"/>
    </source>
</evidence>
<dbReference type="PROSITE" id="PS50082">
    <property type="entry name" value="WD_REPEATS_2"/>
    <property type="match status" value="5"/>
</dbReference>
<evidence type="ECO:0000313" key="5">
    <source>
        <dbReference type="EMBL" id="ETO25322.1"/>
    </source>
</evidence>
<feature type="coiled-coil region" evidence="4">
    <location>
        <begin position="349"/>
        <end position="376"/>
    </location>
</feature>
<dbReference type="InterPro" id="IPR015915">
    <property type="entry name" value="Kelch-typ_b-propeller"/>
</dbReference>
<proteinExistence type="predicted"/>
<dbReference type="PROSITE" id="PS50294">
    <property type="entry name" value="WD_REPEATS_REGION"/>
    <property type="match status" value="5"/>
</dbReference>
<dbReference type="InterPro" id="IPR001680">
    <property type="entry name" value="WD40_rpt"/>
</dbReference>
<protein>
    <submittedName>
        <fullName evidence="5">G-protein beta WD-40 repeats containing protein</fullName>
    </submittedName>
</protein>
<comment type="caution">
    <text evidence="5">The sequence shown here is derived from an EMBL/GenBank/DDBJ whole genome shotgun (WGS) entry which is preliminary data.</text>
</comment>
<dbReference type="InterPro" id="IPR019775">
    <property type="entry name" value="WD40_repeat_CS"/>
</dbReference>
<dbReference type="PRINTS" id="PR00320">
    <property type="entry name" value="GPROTEINBRPT"/>
</dbReference>